<dbReference type="GO" id="GO:0046872">
    <property type="term" value="F:metal ion binding"/>
    <property type="evidence" value="ECO:0007669"/>
    <property type="project" value="UniProtKB-KW"/>
</dbReference>
<comment type="similarity">
    <text evidence="14 16">Belongs to the type III pantothenate kinase family.</text>
</comment>
<feature type="binding site" evidence="16">
    <location>
        <position position="90"/>
    </location>
    <ligand>
        <name>substrate</name>
    </ligand>
</feature>
<dbReference type="OrthoDB" id="9804707at2"/>
<dbReference type="EMBL" id="FONY01000003">
    <property type="protein sequence ID" value="SFE57305.1"/>
    <property type="molecule type" value="Genomic_DNA"/>
</dbReference>
<evidence type="ECO:0000256" key="13">
    <source>
        <dbReference type="ARBA" id="ARBA00022993"/>
    </source>
</evidence>
<organism evidence="17 18">
    <name type="scientific">Thermoflexibacter ruber</name>
    <dbReference type="NCBI Taxonomy" id="1003"/>
    <lineage>
        <taxon>Bacteria</taxon>
        <taxon>Pseudomonadati</taxon>
        <taxon>Bacteroidota</taxon>
        <taxon>Cytophagia</taxon>
        <taxon>Cytophagales</taxon>
        <taxon>Thermoflexibacteraceae</taxon>
        <taxon>Thermoflexibacter</taxon>
    </lineage>
</organism>
<keyword evidence="7 16" id="KW-0963">Cytoplasm</keyword>
<dbReference type="GO" id="GO:0005737">
    <property type="term" value="C:cytoplasm"/>
    <property type="evidence" value="ECO:0007669"/>
    <property type="project" value="UniProtKB-SubCell"/>
</dbReference>
<evidence type="ECO:0000256" key="12">
    <source>
        <dbReference type="ARBA" id="ARBA00022958"/>
    </source>
</evidence>
<feature type="active site" description="Proton acceptor" evidence="16">
    <location>
        <position position="99"/>
    </location>
</feature>
<comment type="pathway">
    <text evidence="4 16">Cofactor biosynthesis; coenzyme A biosynthesis; CoA from (R)-pantothenate: step 1/5.</text>
</comment>
<evidence type="ECO:0000256" key="1">
    <source>
        <dbReference type="ARBA" id="ARBA00001206"/>
    </source>
</evidence>
<evidence type="ECO:0000256" key="8">
    <source>
        <dbReference type="ARBA" id="ARBA00022679"/>
    </source>
</evidence>
<dbReference type="InterPro" id="IPR004619">
    <property type="entry name" value="Type_III_PanK"/>
</dbReference>
<dbReference type="SUPFAM" id="SSF53067">
    <property type="entry name" value="Actin-like ATPase domain"/>
    <property type="match status" value="2"/>
</dbReference>
<reference evidence="17 18" key="1">
    <citation type="submission" date="2016-10" db="EMBL/GenBank/DDBJ databases">
        <authorList>
            <person name="de Groot N.N."/>
        </authorList>
    </citation>
    <scope>NUCLEOTIDE SEQUENCE [LARGE SCALE GENOMIC DNA]</scope>
    <source>
        <strain>GEY</strain>
        <strain evidence="18">DSM 9560</strain>
    </source>
</reference>
<evidence type="ECO:0000313" key="17">
    <source>
        <dbReference type="EMBL" id="SFE57305.1"/>
    </source>
</evidence>
<protein>
    <recommendedName>
        <fullName evidence="15 16">Type III pantothenate kinase</fullName>
        <ecNumber evidence="6 16">2.7.1.33</ecNumber>
    </recommendedName>
    <alternativeName>
        <fullName evidence="16">PanK-III</fullName>
    </alternativeName>
    <alternativeName>
        <fullName evidence="16">Pantothenic acid kinase</fullName>
    </alternativeName>
</protein>
<dbReference type="UniPathway" id="UPA00241">
    <property type="reaction ID" value="UER00352"/>
</dbReference>
<comment type="function">
    <text evidence="16">Catalyzes the phosphorylation of pantothenate (Pan), the first step in CoA biosynthesis.</text>
</comment>
<dbReference type="PANTHER" id="PTHR34265:SF1">
    <property type="entry name" value="TYPE III PANTOTHENATE KINASE"/>
    <property type="match status" value="1"/>
</dbReference>
<dbReference type="GO" id="GO:0015937">
    <property type="term" value="P:coenzyme A biosynthetic process"/>
    <property type="evidence" value="ECO:0007669"/>
    <property type="project" value="UniProtKB-UniRule"/>
</dbReference>
<keyword evidence="11 16" id="KW-0067">ATP-binding</keyword>
<evidence type="ECO:0000256" key="11">
    <source>
        <dbReference type="ARBA" id="ARBA00022840"/>
    </source>
</evidence>
<keyword evidence="16" id="KW-0479">Metal-binding</keyword>
<evidence type="ECO:0000256" key="14">
    <source>
        <dbReference type="ARBA" id="ARBA00038036"/>
    </source>
</evidence>
<dbReference type="EC" id="2.7.1.33" evidence="6 16"/>
<comment type="subunit">
    <text evidence="5 16">Homodimer.</text>
</comment>
<dbReference type="CDD" id="cd24015">
    <property type="entry name" value="ASKHA_NBD_PanK-III"/>
    <property type="match status" value="1"/>
</dbReference>
<comment type="cofactor">
    <cofactor evidence="2">
        <name>K(+)</name>
        <dbReference type="ChEBI" id="CHEBI:29103"/>
    </cofactor>
</comment>
<sequence>MPMNLAIDVGNTSAKAALFDKERLTRRIEDLDESSLKVILSQERIENMIVSSVNTYSEKLLSSCVPPLASQHIPIFKLNYQLPLPIKILYQTPETLGMDRVAAVVGATLVCSNTNSLVIDAGTCITFDFIDASKNYHGGAITLGVAMRFKALHEFTAKLPLFSKASFDATASFIGKSTESSITNGVVYGVAHEIKGMIEKYISTFGNMNVILCGGDAPFLHENLKEKLADISTNVVIEKDLLFLGLNQILLYNLNRN</sequence>
<dbReference type="STRING" id="1003.SAMN04488541_100377"/>
<feature type="binding site" evidence="16">
    <location>
        <begin position="97"/>
        <end position="100"/>
    </location>
    <ligand>
        <name>substrate</name>
    </ligand>
</feature>
<evidence type="ECO:0000256" key="3">
    <source>
        <dbReference type="ARBA" id="ARBA00004496"/>
    </source>
</evidence>
<evidence type="ECO:0000256" key="9">
    <source>
        <dbReference type="ARBA" id="ARBA00022741"/>
    </source>
</evidence>
<gene>
    <name evidence="16" type="primary">coaX</name>
    <name evidence="17" type="ORF">SAMN04488541_100377</name>
</gene>
<dbReference type="AlphaFoldDB" id="A0A1I2BMB0"/>
<feature type="binding site" evidence="16">
    <location>
        <position position="123"/>
    </location>
    <ligand>
        <name>ATP</name>
        <dbReference type="ChEBI" id="CHEBI:30616"/>
    </ligand>
</feature>
<name>A0A1I2BMB0_9BACT</name>
<feature type="binding site" evidence="16">
    <location>
        <position position="120"/>
    </location>
    <ligand>
        <name>K(+)</name>
        <dbReference type="ChEBI" id="CHEBI:29103"/>
    </ligand>
</feature>
<dbReference type="Gene3D" id="3.30.420.40">
    <property type="match status" value="2"/>
</dbReference>
<evidence type="ECO:0000256" key="2">
    <source>
        <dbReference type="ARBA" id="ARBA00001958"/>
    </source>
</evidence>
<feature type="binding site" evidence="16">
    <location>
        <position position="178"/>
    </location>
    <ligand>
        <name>substrate</name>
    </ligand>
</feature>
<evidence type="ECO:0000256" key="16">
    <source>
        <dbReference type="HAMAP-Rule" id="MF_01274"/>
    </source>
</evidence>
<dbReference type="PANTHER" id="PTHR34265">
    <property type="entry name" value="TYPE III PANTOTHENATE KINASE"/>
    <property type="match status" value="1"/>
</dbReference>
<dbReference type="GO" id="GO:0005524">
    <property type="term" value="F:ATP binding"/>
    <property type="evidence" value="ECO:0007669"/>
    <property type="project" value="UniProtKB-UniRule"/>
</dbReference>
<dbReference type="Pfam" id="PF03309">
    <property type="entry name" value="Pan_kinase"/>
    <property type="match status" value="1"/>
</dbReference>
<keyword evidence="13 16" id="KW-0173">Coenzyme A biosynthesis</keyword>
<comment type="catalytic activity">
    <reaction evidence="1 16">
        <text>(R)-pantothenate + ATP = (R)-4'-phosphopantothenate + ADP + H(+)</text>
        <dbReference type="Rhea" id="RHEA:16373"/>
        <dbReference type="ChEBI" id="CHEBI:10986"/>
        <dbReference type="ChEBI" id="CHEBI:15378"/>
        <dbReference type="ChEBI" id="CHEBI:29032"/>
        <dbReference type="ChEBI" id="CHEBI:30616"/>
        <dbReference type="ChEBI" id="CHEBI:456216"/>
        <dbReference type="EC" id="2.7.1.33"/>
    </reaction>
</comment>
<proteinExistence type="inferred from homology"/>
<comment type="subcellular location">
    <subcellularLocation>
        <location evidence="3 16">Cytoplasm</location>
    </subcellularLocation>
</comment>
<keyword evidence="8 16" id="KW-0808">Transferase</keyword>
<evidence type="ECO:0000256" key="6">
    <source>
        <dbReference type="ARBA" id="ARBA00012102"/>
    </source>
</evidence>
<comment type="cofactor">
    <cofactor evidence="16">
        <name>NH4(+)</name>
        <dbReference type="ChEBI" id="CHEBI:28938"/>
    </cofactor>
    <cofactor evidence="16">
        <name>K(+)</name>
        <dbReference type="ChEBI" id="CHEBI:29103"/>
    </cofactor>
    <text evidence="16">A monovalent cation. Ammonium or potassium.</text>
</comment>
<keyword evidence="12 16" id="KW-0630">Potassium</keyword>
<keyword evidence="9 16" id="KW-0547">Nucleotide-binding</keyword>
<evidence type="ECO:0000256" key="7">
    <source>
        <dbReference type="ARBA" id="ARBA00022490"/>
    </source>
</evidence>
<evidence type="ECO:0000256" key="15">
    <source>
        <dbReference type="ARBA" id="ARBA00040883"/>
    </source>
</evidence>
<dbReference type="Proteomes" id="UP000199513">
    <property type="component" value="Unassembled WGS sequence"/>
</dbReference>
<evidence type="ECO:0000313" key="18">
    <source>
        <dbReference type="Proteomes" id="UP000199513"/>
    </source>
</evidence>
<accession>A0A1I2BMB0</accession>
<keyword evidence="10 16" id="KW-0418">Kinase</keyword>
<evidence type="ECO:0000256" key="10">
    <source>
        <dbReference type="ARBA" id="ARBA00022777"/>
    </source>
</evidence>
<dbReference type="NCBIfam" id="TIGR00671">
    <property type="entry name" value="baf"/>
    <property type="match status" value="1"/>
</dbReference>
<evidence type="ECO:0000256" key="5">
    <source>
        <dbReference type="ARBA" id="ARBA00011738"/>
    </source>
</evidence>
<keyword evidence="18" id="KW-1185">Reference proteome</keyword>
<dbReference type="InterPro" id="IPR043129">
    <property type="entry name" value="ATPase_NBD"/>
</dbReference>
<dbReference type="RefSeq" id="WP_091539421.1">
    <property type="nucleotide sequence ID" value="NZ_FONY01000003.1"/>
</dbReference>
<feature type="binding site" evidence="16">
    <location>
        <begin position="8"/>
        <end position="15"/>
    </location>
    <ligand>
        <name>ATP</name>
        <dbReference type="ChEBI" id="CHEBI:30616"/>
    </ligand>
</feature>
<dbReference type="GO" id="GO:0004594">
    <property type="term" value="F:pantothenate kinase activity"/>
    <property type="evidence" value="ECO:0007669"/>
    <property type="project" value="UniProtKB-UniRule"/>
</dbReference>
<dbReference type="HAMAP" id="MF_01274">
    <property type="entry name" value="Pantothen_kinase_3"/>
    <property type="match status" value="1"/>
</dbReference>
<evidence type="ECO:0000256" key="4">
    <source>
        <dbReference type="ARBA" id="ARBA00005225"/>
    </source>
</evidence>